<protein>
    <submittedName>
        <fullName evidence="6">LysE type translocator</fullName>
    </submittedName>
</protein>
<dbReference type="EMBL" id="AP025739">
    <property type="protein sequence ID" value="BDI30760.1"/>
    <property type="molecule type" value="Genomic_DNA"/>
</dbReference>
<name>A0A402CTE4_9BACT</name>
<dbReference type="PANTHER" id="PTHR30086:SF20">
    <property type="entry name" value="ARGININE EXPORTER PROTEIN ARGO-RELATED"/>
    <property type="match status" value="1"/>
</dbReference>
<gene>
    <name evidence="6" type="ORF">CCAX7_28110</name>
</gene>
<dbReference type="Proteomes" id="UP000287394">
    <property type="component" value="Chromosome"/>
</dbReference>
<dbReference type="KEGG" id="ccot:CCAX7_28110"/>
<keyword evidence="4" id="KW-1133">Transmembrane helix</keyword>
<keyword evidence="2" id="KW-1003">Cell membrane</keyword>
<evidence type="ECO:0000313" key="6">
    <source>
        <dbReference type="EMBL" id="BDI30760.1"/>
    </source>
</evidence>
<dbReference type="PANTHER" id="PTHR30086">
    <property type="entry name" value="ARGININE EXPORTER PROTEIN ARGO"/>
    <property type="match status" value="1"/>
</dbReference>
<evidence type="ECO:0000256" key="1">
    <source>
        <dbReference type="ARBA" id="ARBA00004651"/>
    </source>
</evidence>
<keyword evidence="3" id="KW-0812">Transmembrane</keyword>
<evidence type="ECO:0000256" key="4">
    <source>
        <dbReference type="ARBA" id="ARBA00022989"/>
    </source>
</evidence>
<evidence type="ECO:0000256" key="2">
    <source>
        <dbReference type="ARBA" id="ARBA00022475"/>
    </source>
</evidence>
<dbReference type="InterPro" id="IPR001123">
    <property type="entry name" value="LeuE-type"/>
</dbReference>
<accession>A0A402CTE4</accession>
<dbReference type="PIRSF" id="PIRSF006324">
    <property type="entry name" value="LeuE"/>
    <property type="match status" value="1"/>
</dbReference>
<dbReference type="AlphaFoldDB" id="A0A402CTE4"/>
<evidence type="ECO:0000256" key="3">
    <source>
        <dbReference type="ARBA" id="ARBA00022692"/>
    </source>
</evidence>
<dbReference type="FunCoup" id="A0A402CTE4">
    <property type="interactions" value="62"/>
</dbReference>
<dbReference type="OrthoDB" id="9804822at2"/>
<dbReference type="GO" id="GO:0015171">
    <property type="term" value="F:amino acid transmembrane transporter activity"/>
    <property type="evidence" value="ECO:0007669"/>
    <property type="project" value="TreeGrafter"/>
</dbReference>
<keyword evidence="7" id="KW-1185">Reference proteome</keyword>
<reference evidence="6 7" key="1">
    <citation type="journal article" date="2019" name="Int. J. Syst. Evol. Microbiol.">
        <title>Capsulimonas corticalis gen. nov., sp. nov., an aerobic capsulated bacterium, of a novel bacterial order, Capsulimonadales ord. nov., of the class Armatimonadia of the phylum Armatimonadetes.</title>
        <authorList>
            <person name="Li J."/>
            <person name="Kudo C."/>
            <person name="Tonouchi A."/>
        </authorList>
    </citation>
    <scope>NUCLEOTIDE SEQUENCE [LARGE SCALE GENOMIC DNA]</scope>
    <source>
        <strain evidence="6 7">AX-7</strain>
    </source>
</reference>
<dbReference type="GO" id="GO:0005886">
    <property type="term" value="C:plasma membrane"/>
    <property type="evidence" value="ECO:0007669"/>
    <property type="project" value="UniProtKB-SubCell"/>
</dbReference>
<evidence type="ECO:0000313" key="7">
    <source>
        <dbReference type="Proteomes" id="UP000287394"/>
    </source>
</evidence>
<organism evidence="6 7">
    <name type="scientific">Capsulimonas corticalis</name>
    <dbReference type="NCBI Taxonomy" id="2219043"/>
    <lineage>
        <taxon>Bacteria</taxon>
        <taxon>Bacillati</taxon>
        <taxon>Armatimonadota</taxon>
        <taxon>Armatimonadia</taxon>
        <taxon>Capsulimonadales</taxon>
        <taxon>Capsulimonadaceae</taxon>
        <taxon>Capsulimonas</taxon>
    </lineage>
</organism>
<sequence length="211" mass="22322">MHFFTMVQFLAFVAASLLCIIAPGPDNLGVLSLGLSRGRKAGMGYAAGCALGCLTHTTWASLGLTALVAASPAAFGVMKFAGAGYLCYLGVKALKSKGASLETKGEPAGDTRQFLLRGFVSNALNPKVALFFLAFLPQFINPRGSVGLQMLILGACFGLMTLTAFTLLGYFSGAIGAWLRRRPSVSRWLDRATGYLFIGLGVRLALAKQRM</sequence>
<comment type="subcellular location">
    <subcellularLocation>
        <location evidence="1">Cell membrane</location>
        <topology evidence="1">Multi-pass membrane protein</topology>
    </subcellularLocation>
</comment>
<proteinExistence type="predicted"/>
<evidence type="ECO:0000256" key="5">
    <source>
        <dbReference type="ARBA" id="ARBA00023136"/>
    </source>
</evidence>
<dbReference type="Pfam" id="PF01810">
    <property type="entry name" value="LysE"/>
    <property type="match status" value="1"/>
</dbReference>
<dbReference type="RefSeq" id="WP_119320644.1">
    <property type="nucleotide sequence ID" value="NZ_AP025739.1"/>
</dbReference>
<keyword evidence="5" id="KW-0472">Membrane</keyword>